<feature type="binding site" evidence="19">
    <location>
        <position position="208"/>
    </location>
    <ligand>
        <name>ATP</name>
        <dbReference type="ChEBI" id="CHEBI:30616"/>
        <label>1</label>
    </ligand>
</feature>
<dbReference type="PANTHER" id="PTHR11405:SF53">
    <property type="entry name" value="CARBAMOYL-PHOSPHATE SYNTHASE [AMMONIA], MITOCHONDRIAL"/>
    <property type="match status" value="1"/>
</dbReference>
<dbReference type="InterPro" id="IPR011761">
    <property type="entry name" value="ATP-grasp"/>
</dbReference>
<evidence type="ECO:0000256" key="16">
    <source>
        <dbReference type="ARBA" id="ARBA00048816"/>
    </source>
</evidence>
<feature type="binding site" evidence="19">
    <location>
        <position position="301"/>
    </location>
    <ligand>
        <name>Mg(2+)</name>
        <dbReference type="ChEBI" id="CHEBI:18420"/>
        <label>2</label>
    </ligand>
</feature>
<dbReference type="OrthoDB" id="9804197at2"/>
<feature type="domain" description="MGS-like" evidence="21">
    <location>
        <begin position="943"/>
        <end position="1080"/>
    </location>
</feature>
<feature type="domain" description="ATP-grasp" evidence="20">
    <location>
        <begin position="133"/>
        <end position="328"/>
    </location>
</feature>
<dbReference type="SUPFAM" id="SSF52335">
    <property type="entry name" value="Methylglyoxal synthase-like"/>
    <property type="match status" value="1"/>
</dbReference>
<keyword evidence="11 19" id="KW-0067">ATP-binding</keyword>
<evidence type="ECO:0000256" key="4">
    <source>
        <dbReference type="ARBA" id="ARBA00009799"/>
    </source>
</evidence>
<feature type="domain" description="ATP-grasp" evidence="20">
    <location>
        <begin position="682"/>
        <end position="874"/>
    </location>
</feature>
<feature type="binding site" evidence="19">
    <location>
        <position position="718"/>
    </location>
    <ligand>
        <name>ATP</name>
        <dbReference type="ChEBI" id="CHEBI:30616"/>
        <label>2</label>
    </ligand>
</feature>
<feature type="binding site" evidence="19">
    <location>
        <position position="285"/>
    </location>
    <ligand>
        <name>ATP</name>
        <dbReference type="ChEBI" id="CHEBI:30616"/>
        <label>1</label>
    </ligand>
</feature>
<dbReference type="PRINTS" id="PR00098">
    <property type="entry name" value="CPSASE"/>
</dbReference>
<feature type="binding site" evidence="19">
    <location>
        <position position="792"/>
    </location>
    <ligand>
        <name>ATP</name>
        <dbReference type="ChEBI" id="CHEBI:30616"/>
        <label>2</label>
    </ligand>
</feature>
<comment type="function">
    <text evidence="17 19">Large subunit of the glutamine-dependent carbamoyl phosphate synthetase (CPSase). CPSase catalyzes the formation of carbamoyl phosphate from the ammonia moiety of glutamine, carbonate, and phosphate donated by ATP, constituting the first step of 2 biosynthetic pathways, one leading to arginine and/or urea and the other to pyrimidine nucleotides. The large subunit (synthetase) binds the substrates ammonia (free or transferred from glutamine from the small subunit), hydrogencarbonate and ATP and carries out an ATP-coupled ligase reaction, activating hydrogencarbonate by forming carboxy phosphate which reacts with ammonia to form carbamoyl phosphate.</text>
</comment>
<dbReference type="PROSITE" id="PS51855">
    <property type="entry name" value="MGS"/>
    <property type="match status" value="1"/>
</dbReference>
<feature type="binding site" evidence="19">
    <location>
        <position position="790"/>
    </location>
    <ligand>
        <name>ATP</name>
        <dbReference type="ChEBI" id="CHEBI:30616"/>
        <label>2</label>
    </ligand>
</feature>
<dbReference type="FunFam" id="3.40.50.20:FF:000001">
    <property type="entry name" value="Carbamoyl-phosphate synthase large chain"/>
    <property type="match status" value="1"/>
</dbReference>
<dbReference type="Proteomes" id="UP000298782">
    <property type="component" value="Chromosome"/>
</dbReference>
<feature type="binding site" evidence="19">
    <location>
        <position position="833"/>
    </location>
    <ligand>
        <name>Mn(2+)</name>
        <dbReference type="ChEBI" id="CHEBI:29035"/>
        <label>3</label>
    </ligand>
</feature>
<feature type="binding site" evidence="19">
    <location>
        <position position="176"/>
    </location>
    <ligand>
        <name>ATP</name>
        <dbReference type="ChEBI" id="CHEBI:30616"/>
        <label>1</label>
    </ligand>
</feature>
<dbReference type="GO" id="GO:0006526">
    <property type="term" value="P:L-arginine biosynthetic process"/>
    <property type="evidence" value="ECO:0007669"/>
    <property type="project" value="UniProtKB-UniRule"/>
</dbReference>
<dbReference type="InterPro" id="IPR006275">
    <property type="entry name" value="CPSase_lsu"/>
</dbReference>
<dbReference type="Gene3D" id="3.40.50.20">
    <property type="match status" value="2"/>
</dbReference>
<dbReference type="PROSITE" id="PS50975">
    <property type="entry name" value="ATP_GRASP"/>
    <property type="match status" value="2"/>
</dbReference>
<dbReference type="Pfam" id="PF02142">
    <property type="entry name" value="MGS"/>
    <property type="match status" value="1"/>
</dbReference>
<feature type="region of interest" description="Carboxyphosphate synthetic domain" evidence="19">
    <location>
        <begin position="1"/>
        <end position="403"/>
    </location>
</feature>
<feature type="binding site" evidence="19">
    <location>
        <position position="758"/>
    </location>
    <ligand>
        <name>ATP</name>
        <dbReference type="ChEBI" id="CHEBI:30616"/>
        <label>2</label>
    </ligand>
</feature>
<dbReference type="InterPro" id="IPR036914">
    <property type="entry name" value="MGS-like_dom_sf"/>
</dbReference>
<evidence type="ECO:0000256" key="9">
    <source>
        <dbReference type="ARBA" id="ARBA00022737"/>
    </source>
</evidence>
<comment type="cofactor">
    <cofactor evidence="1">
        <name>Mn(2+)</name>
        <dbReference type="ChEBI" id="CHEBI:29035"/>
    </cofactor>
</comment>
<feature type="binding site" evidence="19">
    <location>
        <position position="242"/>
    </location>
    <ligand>
        <name>ATP</name>
        <dbReference type="ChEBI" id="CHEBI:30616"/>
        <label>1</label>
    </ligand>
</feature>
<dbReference type="PROSITE" id="PS00866">
    <property type="entry name" value="CPSASE_1"/>
    <property type="match status" value="1"/>
</dbReference>
<evidence type="ECO:0000256" key="2">
    <source>
        <dbReference type="ARBA" id="ARBA00004812"/>
    </source>
</evidence>
<feature type="binding site" evidence="19">
    <location>
        <position position="845"/>
    </location>
    <ligand>
        <name>Mg(2+)</name>
        <dbReference type="ChEBI" id="CHEBI:18420"/>
        <label>4</label>
    </ligand>
</feature>
<dbReference type="Pfam" id="PF25596">
    <property type="entry name" value="CPSase_L_D1"/>
    <property type="match status" value="2"/>
</dbReference>
<comment type="catalytic activity">
    <reaction evidence="15 19">
        <text>hydrogencarbonate + NH4(+) + 2 ATP = carbamoyl phosphate + 2 ADP + phosphate + 2 H(+)</text>
        <dbReference type="Rhea" id="RHEA:18029"/>
        <dbReference type="ChEBI" id="CHEBI:15378"/>
        <dbReference type="ChEBI" id="CHEBI:17544"/>
        <dbReference type="ChEBI" id="CHEBI:28938"/>
        <dbReference type="ChEBI" id="CHEBI:30616"/>
        <dbReference type="ChEBI" id="CHEBI:43474"/>
        <dbReference type="ChEBI" id="CHEBI:58228"/>
        <dbReference type="ChEBI" id="CHEBI:456216"/>
        <dbReference type="EC" id="6.3.4.16"/>
    </reaction>
</comment>
<dbReference type="InterPro" id="IPR005480">
    <property type="entry name" value="CPSase_lsu_oligo"/>
</dbReference>
<dbReference type="PROSITE" id="PS00867">
    <property type="entry name" value="CPSASE_2"/>
    <property type="match status" value="2"/>
</dbReference>
<dbReference type="InterPro" id="IPR058047">
    <property type="entry name" value="CPSase_preATP-grasp"/>
</dbReference>
<evidence type="ECO:0000259" key="20">
    <source>
        <dbReference type="PROSITE" id="PS50975"/>
    </source>
</evidence>
<dbReference type="InterPro" id="IPR016185">
    <property type="entry name" value="PreATP-grasp_dom_sf"/>
</dbReference>
<evidence type="ECO:0000256" key="11">
    <source>
        <dbReference type="ARBA" id="ARBA00022840"/>
    </source>
</evidence>
<reference evidence="22 23" key="2">
    <citation type="submission" date="2019-05" db="EMBL/GenBank/DDBJ databases">
        <title>Genome evolution of the obligate endosymbiont Buchnera aphidicola.</title>
        <authorList>
            <person name="Moran N.A."/>
        </authorList>
    </citation>
    <scope>NUCLEOTIDE SEQUENCE [LARGE SCALE GENOMIC DNA]</scope>
    <source>
        <strain evidence="22 23">Tca</strain>
    </source>
</reference>
<dbReference type="SUPFAM" id="SSF48108">
    <property type="entry name" value="Carbamoyl phosphate synthetase, large subunit connection domain"/>
    <property type="match status" value="1"/>
</dbReference>
<keyword evidence="8" id="KW-0479">Metal-binding</keyword>
<comment type="similarity">
    <text evidence="4 19">Belongs to the CarB family.</text>
</comment>
<dbReference type="GO" id="GO:0004088">
    <property type="term" value="F:carbamoyl-phosphate synthase (glutamine-hydrolyzing) activity"/>
    <property type="evidence" value="ECO:0007669"/>
    <property type="project" value="UniProtKB-UniRule"/>
</dbReference>
<dbReference type="FunFam" id="1.10.1030.10:FF:000002">
    <property type="entry name" value="Carbamoyl-phosphate synthase large chain"/>
    <property type="match status" value="1"/>
</dbReference>
<dbReference type="HAMAP" id="MF_01210_B">
    <property type="entry name" value="CPSase_L_chain_B"/>
    <property type="match status" value="1"/>
</dbReference>
<feature type="binding site" evidence="19">
    <location>
        <position position="175"/>
    </location>
    <ligand>
        <name>ATP</name>
        <dbReference type="ChEBI" id="CHEBI:30616"/>
        <label>1</label>
    </ligand>
</feature>
<dbReference type="GO" id="GO:0006541">
    <property type="term" value="P:glutamine metabolic process"/>
    <property type="evidence" value="ECO:0007669"/>
    <property type="project" value="TreeGrafter"/>
</dbReference>
<feature type="binding site" evidence="19">
    <location>
        <position position="285"/>
    </location>
    <ligand>
        <name>Mn(2+)</name>
        <dbReference type="ChEBI" id="CHEBI:29035"/>
        <label>1</label>
    </ligand>
</feature>
<dbReference type="GO" id="GO:0005524">
    <property type="term" value="F:ATP binding"/>
    <property type="evidence" value="ECO:0007669"/>
    <property type="project" value="UniProtKB-UniRule"/>
</dbReference>
<comment type="pathway">
    <text evidence="3 19">Amino-acid biosynthesis; L-arginine biosynthesis; carbamoyl phosphate from bicarbonate: step 1/1.</text>
</comment>
<dbReference type="FunFam" id="3.30.470.20:FF:000026">
    <property type="entry name" value="Carbamoyl-phosphate synthase large chain"/>
    <property type="match status" value="1"/>
</dbReference>
<dbReference type="FunFam" id="3.30.470.20:FF:000007">
    <property type="entry name" value="Carbamoyl-phosphate synthase large chain"/>
    <property type="match status" value="1"/>
</dbReference>
<dbReference type="SUPFAM" id="SSF56059">
    <property type="entry name" value="Glutathione synthetase ATP-binding domain-like"/>
    <property type="match status" value="2"/>
</dbReference>
<feature type="binding site" evidence="19">
    <location>
        <position position="760"/>
    </location>
    <ligand>
        <name>ATP</name>
        <dbReference type="ChEBI" id="CHEBI:30616"/>
        <label>2</label>
    </ligand>
</feature>
<reference evidence="22 23" key="1">
    <citation type="submission" date="2018-12" db="EMBL/GenBank/DDBJ databases">
        <authorList>
            <person name="Chong R.A."/>
        </authorList>
    </citation>
    <scope>NUCLEOTIDE SEQUENCE [LARGE SCALE GENOMIC DNA]</scope>
    <source>
        <strain evidence="22 23">Tca</strain>
    </source>
</reference>
<evidence type="ECO:0000256" key="17">
    <source>
        <dbReference type="ARBA" id="ARBA00057223"/>
    </source>
</evidence>
<comment type="domain">
    <text evidence="19">The large subunit is composed of 2 ATP-grasp domains that are involved in binding the 2 ATP molecules needed for carbamoyl phosphate synthesis. The N-terminal ATP-grasp domain (referred to as the carboxyphosphate synthetic component) catalyzes the ATP-dependent phosphorylation of hydrogencarbonate to carboxyphosphate and the subsequent nucleophilic attack by ammonia to form a carbamate intermediate. The C-terminal ATP-grasp domain (referred to as the carbamoyl phosphate synthetic component) then catalyzes the phosphorylation of carbamate with the second ATP to form the end product carbamoyl phosphate. The reactive and unstable enzyme intermediates are sequentially channeled from one active site to the next through the interior of the protein over a distance of at least 96 A.</text>
</comment>
<feature type="binding site" evidence="19">
    <location>
        <position position="285"/>
    </location>
    <ligand>
        <name>Mg(2+)</name>
        <dbReference type="ChEBI" id="CHEBI:18420"/>
        <label>1</label>
    </ligand>
</feature>
<feature type="binding site" evidence="19">
    <location>
        <position position="791"/>
    </location>
    <ligand>
        <name>ATP</name>
        <dbReference type="ChEBI" id="CHEBI:30616"/>
        <label>2</label>
    </ligand>
</feature>
<dbReference type="UniPathway" id="UPA00070">
    <property type="reaction ID" value="UER00115"/>
</dbReference>
<comment type="subunit">
    <text evidence="18 19">Composed of two chains; the small (or glutamine) chain promotes the hydrolysis of glutamine to ammonia, which is used by the large (or ammonia) chain to synthesize carbamoyl phosphate. Tetramer of heterodimers (alpha,beta)4.</text>
</comment>
<dbReference type="PROSITE" id="PS51257">
    <property type="entry name" value="PROKAR_LIPOPROTEIN"/>
    <property type="match status" value="1"/>
</dbReference>
<dbReference type="InterPro" id="IPR036897">
    <property type="entry name" value="CarbamoylP_synth_lsu_oligo_sf"/>
</dbReference>
<evidence type="ECO:0000313" key="23">
    <source>
        <dbReference type="Proteomes" id="UP000298782"/>
    </source>
</evidence>
<feature type="binding site" evidence="19">
    <location>
        <position position="847"/>
    </location>
    <ligand>
        <name>Mg(2+)</name>
        <dbReference type="ChEBI" id="CHEBI:18420"/>
        <label>4</label>
    </ligand>
</feature>
<evidence type="ECO:0000256" key="15">
    <source>
        <dbReference type="ARBA" id="ARBA00047359"/>
    </source>
</evidence>
<dbReference type="EC" id="6.3.4.16" evidence="19"/>
<evidence type="ECO:0000256" key="10">
    <source>
        <dbReference type="ARBA" id="ARBA00022741"/>
    </source>
</evidence>
<comment type="catalytic activity">
    <reaction evidence="16 19">
        <text>hydrogencarbonate + L-glutamine + 2 ATP + H2O = carbamoyl phosphate + L-glutamate + 2 ADP + phosphate + 2 H(+)</text>
        <dbReference type="Rhea" id="RHEA:18633"/>
        <dbReference type="ChEBI" id="CHEBI:15377"/>
        <dbReference type="ChEBI" id="CHEBI:15378"/>
        <dbReference type="ChEBI" id="CHEBI:17544"/>
        <dbReference type="ChEBI" id="CHEBI:29985"/>
        <dbReference type="ChEBI" id="CHEBI:30616"/>
        <dbReference type="ChEBI" id="CHEBI:43474"/>
        <dbReference type="ChEBI" id="CHEBI:58228"/>
        <dbReference type="ChEBI" id="CHEBI:58359"/>
        <dbReference type="ChEBI" id="CHEBI:456216"/>
        <dbReference type="EC" id="6.3.5.5"/>
    </reaction>
</comment>
<feature type="binding site" evidence="19">
    <location>
        <position position="765"/>
    </location>
    <ligand>
        <name>ATP</name>
        <dbReference type="ChEBI" id="CHEBI:30616"/>
        <label>2</label>
    </ligand>
</feature>
<organism evidence="22 23">
    <name type="scientific">Buchnera aphidicola</name>
    <name type="common">Thelaxes californica</name>
    <dbReference type="NCBI Taxonomy" id="1315998"/>
    <lineage>
        <taxon>Bacteria</taxon>
        <taxon>Pseudomonadati</taxon>
        <taxon>Pseudomonadota</taxon>
        <taxon>Gammaproteobacteria</taxon>
        <taxon>Enterobacterales</taxon>
        <taxon>Erwiniaceae</taxon>
        <taxon>Buchnera</taxon>
    </lineage>
</organism>
<feature type="region of interest" description="Allosteric domain" evidence="19">
    <location>
        <begin position="943"/>
        <end position="1080"/>
    </location>
</feature>
<dbReference type="PANTHER" id="PTHR11405">
    <property type="entry name" value="CARBAMOYLTRANSFERASE FAMILY MEMBER"/>
    <property type="match status" value="1"/>
</dbReference>
<evidence type="ECO:0000256" key="1">
    <source>
        <dbReference type="ARBA" id="ARBA00001936"/>
    </source>
</evidence>
<dbReference type="SUPFAM" id="SSF52440">
    <property type="entry name" value="PreATP-grasp domain"/>
    <property type="match status" value="2"/>
</dbReference>
<dbReference type="UniPathway" id="UPA00068">
    <property type="reaction ID" value="UER00171"/>
</dbReference>
<feature type="binding site" evidence="19">
    <location>
        <position position="845"/>
    </location>
    <ligand>
        <name>Mn(2+)</name>
        <dbReference type="ChEBI" id="CHEBI:29035"/>
        <label>3</label>
    </ligand>
</feature>
<dbReference type="NCBIfam" id="NF003671">
    <property type="entry name" value="PRK05294.1"/>
    <property type="match status" value="1"/>
</dbReference>
<feature type="binding site" evidence="19">
    <location>
        <position position="845"/>
    </location>
    <ligand>
        <name>Mn(2+)</name>
        <dbReference type="ChEBI" id="CHEBI:29035"/>
        <label>4</label>
    </ligand>
</feature>
<feature type="binding site" evidence="19">
    <location>
        <position position="833"/>
    </location>
    <ligand>
        <name>ATP</name>
        <dbReference type="ChEBI" id="CHEBI:30616"/>
        <label>2</label>
    </ligand>
</feature>
<feature type="binding site" evidence="19">
    <location>
        <position position="210"/>
    </location>
    <ligand>
        <name>ATP</name>
        <dbReference type="ChEBI" id="CHEBI:30616"/>
        <label>1</label>
    </ligand>
</feature>
<feature type="binding site" evidence="19">
    <location>
        <position position="793"/>
    </location>
    <ligand>
        <name>ATP</name>
        <dbReference type="ChEBI" id="CHEBI:30616"/>
        <label>2</label>
    </ligand>
</feature>
<name>A0A4D6Y9I7_9GAMM</name>
<keyword evidence="12" id="KW-0460">Magnesium</keyword>
<keyword evidence="6 19" id="KW-0436">Ligase</keyword>
<comment type="cofactor">
    <cofactor evidence="19">
        <name>Mg(2+)</name>
        <dbReference type="ChEBI" id="CHEBI:18420"/>
    </cofactor>
    <cofactor evidence="19">
        <name>Mn(2+)</name>
        <dbReference type="ChEBI" id="CHEBI:29035"/>
    </cofactor>
    <text evidence="19">Binds 4 Mg(2+) or Mn(2+) ions per subunit.</text>
</comment>
<gene>
    <name evidence="19" type="primary">carB</name>
    <name evidence="22" type="ORF">D9V80_00590</name>
</gene>
<dbReference type="GO" id="GO:0044205">
    <property type="term" value="P:'de novo' UMP biosynthetic process"/>
    <property type="evidence" value="ECO:0007669"/>
    <property type="project" value="UniProtKB-UniRule"/>
</dbReference>
<dbReference type="Gene3D" id="1.10.1030.10">
    <property type="entry name" value="Carbamoyl-phosphate synthetase, large subunit oligomerisation domain"/>
    <property type="match status" value="1"/>
</dbReference>
<accession>A0A4D6Y9I7</accession>
<dbReference type="InterPro" id="IPR011607">
    <property type="entry name" value="MGS-like_dom"/>
</dbReference>
<sequence length="1080" mass="121690">MPKRHDLKTILILGSGPIVIGQACEFDYSGVQACKALKEEGYKIILVNSNPATIMTDPDIADVTYIEPVHWKIIQKIIEKENPDAILPTMGGQTALNCVLDLHKKKVLQKFNVEILGSSINSINTAENRSYFEKAMYSINLKTAKSGLAYNIVEALNILKQVHFPCIIRPSFTMGGSGGGIAYNYEKFIQICKEGLKLSSNKELLISESLIGWKEFEMEVLRDNKNNFIVVCSIENLDPMGIHTGDSITVAPSQTLTDKEYQNMRNASKSILKKIGIKNGGANVQFAVNPINGKMIVIEMNPRVSRSSALASKATGFPIAKIAAKLSIGYTLDELKNDITNKKTPASFEPSIDYIVTKIPRFNFEKFKGCNDRLTTQMKSVGEVMAIGSTFQESLQKAICSLEINEYGLTPKVSLKNCDDNIIQKIEYELKEAGFQRLWYIADAFRHNMSIEQVHKLTKIDPWFLYEILDLILLEKKIKNTKLEEMNSQFLKKIKKKGFSDIRIAQLINSHEELIRKKRKTLNIFPIFKRIDTCAAEFQTETAYMYSTWGNECESQPTNNFNKKIIILGSGPNRIGQGIEFDYCCVHASFALQQIGYETIMINCNPETVSTDYDTSNRLYFEPITLEHILNIIYLENPKGVIIQYGGQTPLKLAKSLEKEKINILGTSSDSIDKSENRNRFQKIVTQLKLKQPKNKTVKTIQEAQLAVKLLQYPIMVRPSYVLGGSSMEILYNELQLKNYFLKILQNKNKNLTILVDQYLENAIEIDVDAVCDGRNVFIGGIMEHIEQAGIHSGDSACSLPTYTISQKIKEKIKQQVIKLSLKIGVIGLINVQFAIQNQNILILEVNPRASRTLPFIAKATGISLAKIAAKIIGGQKIKDQSKNYLKTIHTSYFSVKEAILPFNKFPGVNPILGPEMRSTGETMGIGFTFSEAFSKSMLGAQIYINKNKKVLISVQQSDKKKVINLAIKLINIGFQIDATKGTQKVLEDAGIQSQLIHQIYDSQENNIKNKKYSYIIHTYSMNSIHPEKINRILNYAMEYKIHFDTTLNAAFATVMALSFNPTENVYDLQSLHKKYITYS</sequence>
<feature type="binding site" evidence="19">
    <location>
        <position position="845"/>
    </location>
    <ligand>
        <name>ATP</name>
        <dbReference type="ChEBI" id="CHEBI:30616"/>
        <label>2</label>
    </ligand>
</feature>
<dbReference type="RefSeq" id="WP_158353211.1">
    <property type="nucleotide sequence ID" value="NZ_CP034852.1"/>
</dbReference>
<evidence type="ECO:0000256" key="5">
    <source>
        <dbReference type="ARBA" id="ARBA00022571"/>
    </source>
</evidence>
<feature type="binding site" evidence="19">
    <location>
        <position position="845"/>
    </location>
    <ligand>
        <name>Mg(2+)</name>
        <dbReference type="ChEBI" id="CHEBI:18420"/>
        <label>3</label>
    </ligand>
</feature>
<evidence type="ECO:0000256" key="6">
    <source>
        <dbReference type="ARBA" id="ARBA00022598"/>
    </source>
</evidence>
<protein>
    <recommendedName>
        <fullName evidence="19">Carbamoyl phosphate synthase large chain</fullName>
        <ecNumber evidence="19">6.3.4.16</ecNumber>
        <ecNumber evidence="19">6.3.5.5</ecNumber>
    </recommendedName>
    <alternativeName>
        <fullName evidence="19">Carbamoyl phosphate synthetase ammonia chain</fullName>
    </alternativeName>
</protein>
<feature type="binding site" evidence="19">
    <location>
        <position position="215"/>
    </location>
    <ligand>
        <name>ATP</name>
        <dbReference type="ChEBI" id="CHEBI:30616"/>
        <label>1</label>
    </ligand>
</feature>
<keyword evidence="7 19" id="KW-0028">Amino-acid biosynthesis</keyword>
<dbReference type="Gene3D" id="3.30.470.20">
    <property type="entry name" value="ATP-grasp fold, B domain"/>
    <property type="match status" value="2"/>
</dbReference>
<evidence type="ECO:0000256" key="19">
    <source>
        <dbReference type="HAMAP-Rule" id="MF_01210"/>
    </source>
</evidence>
<evidence type="ECO:0000256" key="13">
    <source>
        <dbReference type="ARBA" id="ARBA00022975"/>
    </source>
</evidence>
<feature type="binding site" evidence="19">
    <location>
        <position position="243"/>
    </location>
    <ligand>
        <name>ATP</name>
        <dbReference type="ChEBI" id="CHEBI:30616"/>
        <label>1</label>
    </ligand>
</feature>
<feature type="binding site" evidence="19">
    <location>
        <position position="299"/>
    </location>
    <ligand>
        <name>Mn(2+)</name>
        <dbReference type="ChEBI" id="CHEBI:29035"/>
        <label>2</label>
    </ligand>
</feature>
<feature type="binding site" evidence="19">
    <location>
        <position position="169"/>
    </location>
    <ligand>
        <name>ATP</name>
        <dbReference type="ChEBI" id="CHEBI:30616"/>
        <label>1</label>
    </ligand>
</feature>
<keyword evidence="5 19" id="KW-0055">Arginine biosynthesis</keyword>
<dbReference type="NCBIfam" id="TIGR01369">
    <property type="entry name" value="CPSaseII_lrg"/>
    <property type="match status" value="1"/>
</dbReference>
<comment type="pathway">
    <text evidence="2 19">Pyrimidine metabolism; UMP biosynthesis via de novo pathway; (S)-dihydroorotate from bicarbonate: step 1/3.</text>
</comment>
<evidence type="ECO:0000256" key="7">
    <source>
        <dbReference type="ARBA" id="ARBA00022605"/>
    </source>
</evidence>
<dbReference type="GO" id="GO:0004087">
    <property type="term" value="F:carbamoyl-phosphate synthase (ammonia) activity"/>
    <property type="evidence" value="ECO:0007669"/>
    <property type="project" value="UniProtKB-EC"/>
</dbReference>
<feature type="binding site" evidence="19">
    <location>
        <position position="847"/>
    </location>
    <ligand>
        <name>Mn(2+)</name>
        <dbReference type="ChEBI" id="CHEBI:29035"/>
        <label>4</label>
    </ligand>
</feature>
<dbReference type="InterPro" id="IPR005479">
    <property type="entry name" value="CPAse_ATP-bd"/>
</dbReference>
<dbReference type="AlphaFoldDB" id="A0A4D6Y9I7"/>
<dbReference type="FunFam" id="3.40.50.20:FF:000003">
    <property type="entry name" value="Carbamoyl-phosphate synthase large chain"/>
    <property type="match status" value="1"/>
</dbReference>
<comment type="caution">
    <text evidence="19">Lacks conserved residue(s) required for the propagation of feature annotation.</text>
</comment>
<dbReference type="GO" id="GO:0005737">
    <property type="term" value="C:cytoplasm"/>
    <property type="evidence" value="ECO:0007669"/>
    <property type="project" value="TreeGrafter"/>
</dbReference>
<feature type="binding site" evidence="19">
    <location>
        <position position="299"/>
    </location>
    <ligand>
        <name>ATP</name>
        <dbReference type="ChEBI" id="CHEBI:30616"/>
        <label>1</label>
    </ligand>
</feature>
<keyword evidence="14" id="KW-0464">Manganese</keyword>
<feature type="binding site" evidence="19">
    <location>
        <position position="299"/>
    </location>
    <ligand>
        <name>Mg(2+)</name>
        <dbReference type="ChEBI" id="CHEBI:18420"/>
        <label>1</label>
    </ligand>
</feature>
<dbReference type="SMART" id="SM01096">
    <property type="entry name" value="CPSase_L_D3"/>
    <property type="match status" value="1"/>
</dbReference>
<keyword evidence="13 19" id="KW-0665">Pyrimidine biosynthesis</keyword>
<dbReference type="Gene3D" id="3.40.50.1380">
    <property type="entry name" value="Methylglyoxal synthase-like domain"/>
    <property type="match status" value="1"/>
</dbReference>
<feature type="binding site" evidence="19">
    <location>
        <position position="299"/>
    </location>
    <ligand>
        <name>Mn(2+)</name>
        <dbReference type="ChEBI" id="CHEBI:29035"/>
        <label>1</label>
    </ligand>
</feature>
<keyword evidence="10 19" id="KW-0547">Nucleotide-binding</keyword>
<evidence type="ECO:0000256" key="12">
    <source>
        <dbReference type="ARBA" id="ARBA00022842"/>
    </source>
</evidence>
<dbReference type="NCBIfam" id="NF009455">
    <property type="entry name" value="PRK12815.1"/>
    <property type="match status" value="1"/>
</dbReference>
<evidence type="ECO:0000256" key="3">
    <source>
        <dbReference type="ARBA" id="ARBA00005077"/>
    </source>
</evidence>
<dbReference type="Pfam" id="PF02787">
    <property type="entry name" value="CPSase_L_D3"/>
    <property type="match status" value="1"/>
</dbReference>
<dbReference type="InterPro" id="IPR005483">
    <property type="entry name" value="CPSase_dom"/>
</dbReference>
<evidence type="ECO:0000256" key="8">
    <source>
        <dbReference type="ARBA" id="ARBA00022723"/>
    </source>
</evidence>
<evidence type="ECO:0000256" key="18">
    <source>
        <dbReference type="ARBA" id="ARBA00062056"/>
    </source>
</evidence>
<keyword evidence="23" id="KW-1185">Reference proteome</keyword>
<feature type="binding site" evidence="19">
    <location>
        <position position="299"/>
    </location>
    <ligand>
        <name>Mg(2+)</name>
        <dbReference type="ChEBI" id="CHEBI:18420"/>
        <label>2</label>
    </ligand>
</feature>
<evidence type="ECO:0000259" key="21">
    <source>
        <dbReference type="PROSITE" id="PS51855"/>
    </source>
</evidence>
<feature type="binding site" evidence="19">
    <location>
        <position position="129"/>
    </location>
    <ligand>
        <name>ATP</name>
        <dbReference type="ChEBI" id="CHEBI:30616"/>
        <label>1</label>
    </ligand>
</feature>
<dbReference type="GO" id="GO:0046872">
    <property type="term" value="F:metal ion binding"/>
    <property type="evidence" value="ECO:0007669"/>
    <property type="project" value="UniProtKB-KW"/>
</dbReference>
<feature type="binding site" evidence="19">
    <location>
        <position position="241"/>
    </location>
    <ligand>
        <name>ATP</name>
        <dbReference type="ChEBI" id="CHEBI:30616"/>
        <label>1</label>
    </ligand>
</feature>
<proteinExistence type="inferred from homology"/>
<keyword evidence="9 19" id="KW-0677">Repeat</keyword>
<feature type="binding site" evidence="19">
    <location>
        <position position="301"/>
    </location>
    <ligand>
        <name>Mn(2+)</name>
        <dbReference type="ChEBI" id="CHEBI:29035"/>
        <label>2</label>
    </ligand>
</feature>
<dbReference type="EC" id="6.3.5.5" evidence="19"/>
<evidence type="ECO:0000256" key="14">
    <source>
        <dbReference type="ARBA" id="ARBA00023211"/>
    </source>
</evidence>
<dbReference type="EMBL" id="CP034852">
    <property type="protein sequence ID" value="QCI26666.1"/>
    <property type="molecule type" value="Genomic_DNA"/>
</dbReference>
<dbReference type="Pfam" id="PF02786">
    <property type="entry name" value="CPSase_L_D2"/>
    <property type="match status" value="2"/>
</dbReference>
<feature type="binding site" evidence="19">
    <location>
        <position position="833"/>
    </location>
    <ligand>
        <name>Mg(2+)</name>
        <dbReference type="ChEBI" id="CHEBI:18420"/>
        <label>3</label>
    </ligand>
</feature>
<evidence type="ECO:0000313" key="22">
    <source>
        <dbReference type="EMBL" id="QCI26666.1"/>
    </source>
</evidence>
<dbReference type="SMART" id="SM00851">
    <property type="entry name" value="MGS"/>
    <property type="match status" value="1"/>
</dbReference>